<dbReference type="OrthoDB" id="193467at2759"/>
<evidence type="ECO:0000256" key="3">
    <source>
        <dbReference type="ARBA" id="ARBA00022679"/>
    </source>
</evidence>
<proteinExistence type="inferred from homology"/>
<protein>
    <recommendedName>
        <fullName evidence="12">Tafazzin family protein</fullName>
    </recommendedName>
</protein>
<comment type="subcellular location">
    <subcellularLocation>
        <location evidence="1">Mitochondrion inner membrane</location>
        <topology evidence="1">Peripheral membrane protein</topology>
        <orientation evidence="1">Intermembrane side</orientation>
    </subcellularLocation>
    <subcellularLocation>
        <location evidence="10">Mitochondrion outer membrane</location>
        <topology evidence="10">Peripheral membrane protein</topology>
        <orientation evidence="10">Intermembrane side</orientation>
    </subcellularLocation>
</comment>
<dbReference type="Proteomes" id="UP000268093">
    <property type="component" value="Unassembled WGS sequence"/>
</dbReference>
<evidence type="ECO:0000313" key="15">
    <source>
        <dbReference type="Proteomes" id="UP000268093"/>
    </source>
</evidence>
<reference evidence="14 15" key="1">
    <citation type="journal article" date="2018" name="New Phytol.">
        <title>Phylogenomics of Endogonaceae and evolution of mycorrhizas within Mucoromycota.</title>
        <authorList>
            <person name="Chang Y."/>
            <person name="Desiro A."/>
            <person name="Na H."/>
            <person name="Sandor L."/>
            <person name="Lipzen A."/>
            <person name="Clum A."/>
            <person name="Barry K."/>
            <person name="Grigoriev I.V."/>
            <person name="Martin F.M."/>
            <person name="Stajich J.E."/>
            <person name="Smith M.E."/>
            <person name="Bonito G."/>
            <person name="Spatafora J.W."/>
        </authorList>
    </citation>
    <scope>NUCLEOTIDE SEQUENCE [LARGE SCALE GENOMIC DNA]</scope>
    <source>
        <strain evidence="14 15">GMNB39</strain>
    </source>
</reference>
<keyword evidence="4" id="KW-1000">Mitochondrion outer membrane</keyword>
<evidence type="ECO:0000256" key="10">
    <source>
        <dbReference type="ARBA" id="ARBA00024323"/>
    </source>
</evidence>
<keyword evidence="15" id="KW-1185">Reference proteome</keyword>
<evidence type="ECO:0000256" key="2">
    <source>
        <dbReference type="ARBA" id="ARBA00010524"/>
    </source>
</evidence>
<dbReference type="GO" id="GO:0035965">
    <property type="term" value="P:cardiolipin acyl-chain remodeling"/>
    <property type="evidence" value="ECO:0007669"/>
    <property type="project" value="TreeGrafter"/>
</dbReference>
<keyword evidence="5" id="KW-0999">Mitochondrion inner membrane</keyword>
<evidence type="ECO:0000256" key="6">
    <source>
        <dbReference type="ARBA" id="ARBA00023098"/>
    </source>
</evidence>
<sequence length="361" mass="41477">MPIHHLRHLQRLAKISTVGLLGFATYNVAHIVYLDSSKPLRPFGAPNTVADFHGHDAKHTTDHVSSTVRRNLRYPPEVTGPVWRVAAAATVTLVGMIAKMFLWVTHVEVEGLEAFLDVVLDEKRTKPIVTEHNQEHLFDSTTLVISYLCLSPFSFDFITVANHCSVMDDPILWGLMPLRSFLKCPQRMRWVLAAADVCFTNPAFSFFFALGQTLPIVRGDGIYQPCMDYAVWCMRHHARWIHVFPESRVNQTREMIRWKWGVGRLVMEGGEESIVIPIWHRGMENIMRENDPFRPRLFQHLVVVFGDPVNLTDLLNDYREGRAGEIETRIKVTQRCREAVDALKVQWDDGVKYGARRKLHN</sequence>
<dbReference type="PRINTS" id="PR00979">
    <property type="entry name" value="TAFAZZIN"/>
</dbReference>
<comment type="caution">
    <text evidence="14">The sequence shown here is derived from an EMBL/GenBank/DDBJ whole genome shotgun (WGS) entry which is preliminary data.</text>
</comment>
<comment type="catalytic activity">
    <reaction evidence="11">
        <text>1'-[1,2-diacyl-sn-glycero-3-phospho],3'-[1-acyl-sn-glycero-3-phospho]-glycerol + a 1,2-diacyl-sn-glycero-3-phosphocholine = a cardiolipin + a 1-acyl-sn-glycero-3-phosphocholine</text>
        <dbReference type="Rhea" id="RHEA:33731"/>
        <dbReference type="ChEBI" id="CHEBI:57643"/>
        <dbReference type="ChEBI" id="CHEBI:58168"/>
        <dbReference type="ChEBI" id="CHEBI:62237"/>
        <dbReference type="ChEBI" id="CHEBI:64743"/>
    </reaction>
    <physiologicalReaction direction="left-to-right" evidence="11">
        <dbReference type="Rhea" id="RHEA:33732"/>
    </physiologicalReaction>
    <physiologicalReaction direction="right-to-left" evidence="11">
        <dbReference type="Rhea" id="RHEA:33733"/>
    </physiologicalReaction>
</comment>
<dbReference type="CDD" id="cd07989">
    <property type="entry name" value="LPLAT_AGPAT-like"/>
    <property type="match status" value="1"/>
</dbReference>
<evidence type="ECO:0000256" key="12">
    <source>
        <dbReference type="RuleBase" id="RU365062"/>
    </source>
</evidence>
<keyword evidence="9 14" id="KW-0012">Acyltransferase</keyword>
<evidence type="ECO:0000256" key="9">
    <source>
        <dbReference type="ARBA" id="ARBA00023315"/>
    </source>
</evidence>
<dbReference type="PANTHER" id="PTHR12497">
    <property type="entry name" value="TAZ PROTEIN TAFAZZIN"/>
    <property type="match status" value="1"/>
</dbReference>
<keyword evidence="7" id="KW-0496">Mitochondrion</keyword>
<gene>
    <name evidence="14" type="ORF">BC936DRAFT_147482</name>
</gene>
<comment type="similarity">
    <text evidence="2 12">Belongs to the taffazin family.</text>
</comment>
<accession>A0A433D583</accession>
<dbReference type="GO" id="GO:0047184">
    <property type="term" value="F:1-acylglycerophosphocholine O-acyltransferase activity"/>
    <property type="evidence" value="ECO:0007669"/>
    <property type="project" value="TreeGrafter"/>
</dbReference>
<dbReference type="InterPro" id="IPR002123">
    <property type="entry name" value="Plipid/glycerol_acylTrfase"/>
</dbReference>
<evidence type="ECO:0000256" key="1">
    <source>
        <dbReference type="ARBA" id="ARBA00004137"/>
    </source>
</evidence>
<feature type="domain" description="Phospholipid/glycerol acyltransferase" evidence="13">
    <location>
        <begin position="157"/>
        <end position="283"/>
    </location>
</feature>
<dbReference type="EMBL" id="RBNI01006491">
    <property type="protein sequence ID" value="RUP45989.1"/>
    <property type="molecule type" value="Genomic_DNA"/>
</dbReference>
<dbReference type="SUPFAM" id="SSF69593">
    <property type="entry name" value="Glycerol-3-phosphate (1)-acyltransferase"/>
    <property type="match status" value="1"/>
</dbReference>
<dbReference type="Pfam" id="PF01553">
    <property type="entry name" value="Acyltransferase"/>
    <property type="match status" value="1"/>
</dbReference>
<evidence type="ECO:0000259" key="13">
    <source>
        <dbReference type="SMART" id="SM00563"/>
    </source>
</evidence>
<evidence type="ECO:0000256" key="8">
    <source>
        <dbReference type="ARBA" id="ARBA00023136"/>
    </source>
</evidence>
<dbReference type="GO" id="GO:0005741">
    <property type="term" value="C:mitochondrial outer membrane"/>
    <property type="evidence" value="ECO:0007669"/>
    <property type="project" value="UniProtKB-SubCell"/>
</dbReference>
<evidence type="ECO:0000256" key="4">
    <source>
        <dbReference type="ARBA" id="ARBA00022787"/>
    </source>
</evidence>
<dbReference type="SMART" id="SM00563">
    <property type="entry name" value="PlsC"/>
    <property type="match status" value="1"/>
</dbReference>
<organism evidence="14 15">
    <name type="scientific">Jimgerdemannia flammicorona</name>
    <dbReference type="NCBI Taxonomy" id="994334"/>
    <lineage>
        <taxon>Eukaryota</taxon>
        <taxon>Fungi</taxon>
        <taxon>Fungi incertae sedis</taxon>
        <taxon>Mucoromycota</taxon>
        <taxon>Mucoromycotina</taxon>
        <taxon>Endogonomycetes</taxon>
        <taxon>Endogonales</taxon>
        <taxon>Endogonaceae</taxon>
        <taxon>Jimgerdemannia</taxon>
    </lineage>
</organism>
<evidence type="ECO:0000256" key="11">
    <source>
        <dbReference type="ARBA" id="ARBA00047906"/>
    </source>
</evidence>
<keyword evidence="8 12" id="KW-0472">Membrane</keyword>
<keyword evidence="12" id="KW-0812">Transmembrane</keyword>
<name>A0A433D583_9FUNG</name>
<evidence type="ECO:0000313" key="14">
    <source>
        <dbReference type="EMBL" id="RUP45989.1"/>
    </source>
</evidence>
<dbReference type="AlphaFoldDB" id="A0A433D583"/>
<keyword evidence="12" id="KW-1133">Transmembrane helix</keyword>
<evidence type="ECO:0000256" key="7">
    <source>
        <dbReference type="ARBA" id="ARBA00023128"/>
    </source>
</evidence>
<keyword evidence="3 14" id="KW-0808">Transferase</keyword>
<dbReference type="InterPro" id="IPR000872">
    <property type="entry name" value="Tafazzin"/>
</dbReference>
<evidence type="ECO:0000256" key="5">
    <source>
        <dbReference type="ARBA" id="ARBA00022792"/>
    </source>
</evidence>
<dbReference type="GO" id="GO:0005743">
    <property type="term" value="C:mitochondrial inner membrane"/>
    <property type="evidence" value="ECO:0007669"/>
    <property type="project" value="UniProtKB-SubCell"/>
</dbReference>
<dbReference type="GO" id="GO:0007007">
    <property type="term" value="P:inner mitochondrial membrane organization"/>
    <property type="evidence" value="ECO:0007669"/>
    <property type="project" value="TreeGrafter"/>
</dbReference>
<dbReference type="PANTHER" id="PTHR12497:SF0">
    <property type="entry name" value="TAFAZZIN"/>
    <property type="match status" value="1"/>
</dbReference>
<keyword evidence="6" id="KW-0443">Lipid metabolism</keyword>
<feature type="transmembrane region" description="Helical" evidence="12">
    <location>
        <begin position="12"/>
        <end position="33"/>
    </location>
</feature>